<comment type="caution">
    <text evidence="1">The sequence shown here is derived from an EMBL/GenBank/DDBJ whole genome shotgun (WGS) entry which is preliminary data.</text>
</comment>
<keyword evidence="1" id="KW-0378">Hydrolase</keyword>
<accession>A0A9X3ALR5</accession>
<gene>
    <name evidence="1" type="ORF">N0B51_14670</name>
</gene>
<keyword evidence="2" id="KW-1185">Reference proteome</keyword>
<protein>
    <submittedName>
        <fullName evidence="1">Alpha/beta hydrolase</fullName>
    </submittedName>
</protein>
<dbReference type="Proteomes" id="UP001142648">
    <property type="component" value="Unassembled WGS sequence"/>
</dbReference>
<name>A0A9X3ALR5_9SPHN</name>
<dbReference type="Gene3D" id="3.40.50.1820">
    <property type="entry name" value="alpha/beta hydrolase"/>
    <property type="match status" value="1"/>
</dbReference>
<evidence type="ECO:0000313" key="2">
    <source>
        <dbReference type="Proteomes" id="UP001142648"/>
    </source>
</evidence>
<organism evidence="1 2">
    <name type="scientific">Tsuneonella litorea</name>
    <dbReference type="NCBI Taxonomy" id="2976475"/>
    <lineage>
        <taxon>Bacteria</taxon>
        <taxon>Pseudomonadati</taxon>
        <taxon>Pseudomonadota</taxon>
        <taxon>Alphaproteobacteria</taxon>
        <taxon>Sphingomonadales</taxon>
        <taxon>Erythrobacteraceae</taxon>
        <taxon>Tsuneonella</taxon>
    </lineage>
</organism>
<dbReference type="RefSeq" id="WP_259963344.1">
    <property type="nucleotide sequence ID" value="NZ_JAOAMV010000013.1"/>
</dbReference>
<dbReference type="EMBL" id="JAOAMV010000013">
    <property type="protein sequence ID" value="MCT2560224.1"/>
    <property type="molecule type" value="Genomic_DNA"/>
</dbReference>
<evidence type="ECO:0000313" key="1">
    <source>
        <dbReference type="EMBL" id="MCT2560224.1"/>
    </source>
</evidence>
<dbReference type="InterPro" id="IPR029058">
    <property type="entry name" value="AB_hydrolase_fold"/>
</dbReference>
<proteinExistence type="predicted"/>
<dbReference type="AlphaFoldDB" id="A0A9X3ALR5"/>
<dbReference type="SUPFAM" id="SSF53474">
    <property type="entry name" value="alpha/beta-Hydrolases"/>
    <property type="match status" value="1"/>
</dbReference>
<dbReference type="GO" id="GO:0016787">
    <property type="term" value="F:hydrolase activity"/>
    <property type="evidence" value="ECO:0007669"/>
    <property type="project" value="UniProtKB-KW"/>
</dbReference>
<reference evidence="1" key="1">
    <citation type="submission" date="2022-09" db="EMBL/GenBank/DDBJ databases">
        <title>The genome sequence of Tsuneonella sp. YG55.</title>
        <authorList>
            <person name="Liu Y."/>
        </authorList>
    </citation>
    <scope>NUCLEOTIDE SEQUENCE</scope>
    <source>
        <strain evidence="1">YG55</strain>
    </source>
</reference>
<sequence>MVSRALAGEPQRDYFIYVPQSRPASRISVLVHGISENACEQTLRFVAESEKHGTILIAPLFRRSVFGQYQQLIDGQSGIRADRALFDIIGAIRAELGLSEQRFDLFGFSGGGQFVHRFAFVHPRSVRSCVLVAPGWYTFPDNARAYPQGLRGLPLDEPSFDEDAVGAIPFHVVVGDQDVVRDGTLRSSPGMDRRQGRTRLERAVRWHRAMRKWGAHQNSSLTILGGLGHCFAEAVSDHDLPRLTFELWDNS</sequence>